<evidence type="ECO:0000313" key="2">
    <source>
        <dbReference type="Proteomes" id="UP000616151"/>
    </source>
</evidence>
<comment type="caution">
    <text evidence="1">The sequence shown here is derived from an EMBL/GenBank/DDBJ whole genome shotgun (WGS) entry which is preliminary data.</text>
</comment>
<protein>
    <submittedName>
        <fullName evidence="1">SRPBCC family protein</fullName>
    </submittedName>
</protein>
<reference evidence="1" key="1">
    <citation type="submission" date="2021-01" db="EMBL/GenBank/DDBJ databases">
        <authorList>
            <person name="Sun Q."/>
        </authorList>
    </citation>
    <scope>NUCLEOTIDE SEQUENCE</scope>
    <source>
        <strain evidence="1">YIM B02566</strain>
    </source>
</reference>
<sequence length="170" mass="19180">MSYDGVFLDNSTVRFERLLPGPIERVWDYLTKSEFLETWLAGVEGDWRPGGEIMLSFTFSAHDDCGDSSAAGVVQDYDPPRLLSYTWREVDSQGQEKPASIVRFELTPEGDKVRLILTHRKLSRAEMPGFGAGWDSHLHYLAARLGGKTVRPFIELFEPALAHYSISAKQ</sequence>
<gene>
    <name evidence="1" type="ORF">JHL16_19975</name>
</gene>
<accession>A0ACC5R7N9</accession>
<keyword evidence="2" id="KW-1185">Reference proteome</keyword>
<evidence type="ECO:0000313" key="1">
    <source>
        <dbReference type="EMBL" id="MBK1868644.1"/>
    </source>
</evidence>
<organism evidence="1 2">
    <name type="scientific">Taklimakanibacter albus</name>
    <dbReference type="NCBI Taxonomy" id="2800327"/>
    <lineage>
        <taxon>Bacteria</taxon>
        <taxon>Pseudomonadati</taxon>
        <taxon>Pseudomonadota</taxon>
        <taxon>Alphaproteobacteria</taxon>
        <taxon>Hyphomicrobiales</taxon>
        <taxon>Aestuariivirgaceae</taxon>
        <taxon>Taklimakanibacter</taxon>
    </lineage>
</organism>
<proteinExistence type="predicted"/>
<dbReference type="Proteomes" id="UP000616151">
    <property type="component" value="Unassembled WGS sequence"/>
</dbReference>
<dbReference type="EMBL" id="JAENHL010000007">
    <property type="protein sequence ID" value="MBK1868644.1"/>
    <property type="molecule type" value="Genomic_DNA"/>
</dbReference>
<name>A0ACC5R7N9_9HYPH</name>